<dbReference type="Proteomes" id="UP000183471">
    <property type="component" value="Unassembled WGS sequence"/>
</dbReference>
<sequence length="521" mass="56235">MYLGHFGLSKQPFAHTIITDCFYEGGDRGATLDALIYMLTHGEGVEGIIQLTGDEGSGKTALCQVLMTRLPAGMKTIYLGGQNLSRDELFHAIADELRFELAESAMIEARTIVAICDLQNALIEKYDGKQVVLLVDEAHTMPAETLEALRLLYELESSHHKLLQIVLFGQPELKHTLALPPMRQLKNRITHHLIMQPFDAKAVNGYLMFRMRAAGHRGPDVFTPEAVRLIAAASGGLIQRINILADKSLLAAFAAHTRGIEAPHARTAVNDSGIKRRHLPNLRIAGAGAILAVVMLAVLGWQAQLFTPTNVTSTVASVSAEATAPVPLSTPLSPPAVALATPSLSPAASAPVSGSPVPSAPLVPAESPPPPRPSAPQGLSATAAGAIVSTQGGSAPTTEQHVTAKLDFGGVKLAGHKLLEQRIEATKQIMATVDKNYYTIQLFTTENVRPDRMERFLTRAQSLVNLSDLFIHPVTNDGVARFRVSYGIYVNRDQASVAETELPQKYKTDFQTELYTMGELR</sequence>
<reference evidence="3 4" key="1">
    <citation type="submission" date="2016-10" db="EMBL/GenBank/DDBJ databases">
        <authorList>
            <person name="Varghese N."/>
            <person name="Submissions S."/>
        </authorList>
    </citation>
    <scope>NUCLEOTIDE SEQUENCE [LARGE SCALE GENOMIC DNA]</scope>
    <source>
        <strain evidence="3 4">Nl1</strain>
    </source>
</reference>
<dbReference type="InterPro" id="IPR036680">
    <property type="entry name" value="SPOR-like_sf"/>
</dbReference>
<dbReference type="EMBL" id="FNKY01000001">
    <property type="protein sequence ID" value="SDQ31700.1"/>
    <property type="molecule type" value="Genomic_DNA"/>
</dbReference>
<gene>
    <name evidence="3" type="ORF">SAMN05216402_0343</name>
</gene>
<dbReference type="InterPro" id="IPR052026">
    <property type="entry name" value="ExeA_AAA_ATPase_DNA-bind"/>
</dbReference>
<dbReference type="PANTHER" id="PTHR35894:SF1">
    <property type="entry name" value="PHOSPHORIBULOKINASE _ URIDINE KINASE FAMILY"/>
    <property type="match status" value="1"/>
</dbReference>
<protein>
    <submittedName>
        <fullName evidence="3">Type II secretory pathway, component ExeA (Predicted ATPase)</fullName>
    </submittedName>
</protein>
<dbReference type="Gene3D" id="3.30.70.1070">
    <property type="entry name" value="Sporulation related repeat"/>
    <property type="match status" value="1"/>
</dbReference>
<evidence type="ECO:0000259" key="2">
    <source>
        <dbReference type="Pfam" id="PF13401"/>
    </source>
</evidence>
<feature type="compositionally biased region" description="Pro residues" evidence="1">
    <location>
        <begin position="358"/>
        <end position="374"/>
    </location>
</feature>
<dbReference type="Pfam" id="PF13401">
    <property type="entry name" value="AAA_22"/>
    <property type="match status" value="1"/>
</dbReference>
<dbReference type="InterPro" id="IPR027417">
    <property type="entry name" value="P-loop_NTPase"/>
</dbReference>
<evidence type="ECO:0000313" key="3">
    <source>
        <dbReference type="EMBL" id="SDQ31700.1"/>
    </source>
</evidence>
<name>A0ABY0T695_9PROT</name>
<feature type="compositionally biased region" description="Low complexity" evidence="1">
    <location>
        <begin position="348"/>
        <end position="357"/>
    </location>
</feature>
<accession>A0ABY0T695</accession>
<dbReference type="InterPro" id="IPR049945">
    <property type="entry name" value="AAA_22"/>
</dbReference>
<dbReference type="SUPFAM" id="SSF52540">
    <property type="entry name" value="P-loop containing nucleoside triphosphate hydrolases"/>
    <property type="match status" value="1"/>
</dbReference>
<evidence type="ECO:0000313" key="4">
    <source>
        <dbReference type="Proteomes" id="UP000183471"/>
    </source>
</evidence>
<keyword evidence="4" id="KW-1185">Reference proteome</keyword>
<dbReference type="Gene3D" id="3.40.50.300">
    <property type="entry name" value="P-loop containing nucleotide triphosphate hydrolases"/>
    <property type="match status" value="1"/>
</dbReference>
<feature type="domain" description="ORC1/DEAH AAA+ ATPase" evidence="2">
    <location>
        <begin position="46"/>
        <end position="177"/>
    </location>
</feature>
<proteinExistence type="predicted"/>
<dbReference type="PANTHER" id="PTHR35894">
    <property type="entry name" value="GENERAL SECRETION PATHWAY PROTEIN A-RELATED"/>
    <property type="match status" value="1"/>
</dbReference>
<dbReference type="RefSeq" id="WP_074630511.1">
    <property type="nucleotide sequence ID" value="NZ_FNKY01000001.1"/>
</dbReference>
<organism evidence="3 4">
    <name type="scientific">Nitrosospira multiformis</name>
    <dbReference type="NCBI Taxonomy" id="1231"/>
    <lineage>
        <taxon>Bacteria</taxon>
        <taxon>Pseudomonadati</taxon>
        <taxon>Pseudomonadota</taxon>
        <taxon>Betaproteobacteria</taxon>
        <taxon>Nitrosomonadales</taxon>
        <taxon>Nitrosomonadaceae</taxon>
        <taxon>Nitrosospira</taxon>
    </lineage>
</organism>
<comment type="caution">
    <text evidence="3">The sequence shown here is derived from an EMBL/GenBank/DDBJ whole genome shotgun (WGS) entry which is preliminary data.</text>
</comment>
<feature type="region of interest" description="Disordered" evidence="1">
    <location>
        <begin position="348"/>
        <end position="381"/>
    </location>
</feature>
<evidence type="ECO:0000256" key="1">
    <source>
        <dbReference type="SAM" id="MobiDB-lite"/>
    </source>
</evidence>